<dbReference type="PANTHER" id="PTHR32243">
    <property type="entry name" value="MALTOSE TRANSPORT SYSTEM PERMEASE-RELATED"/>
    <property type="match status" value="1"/>
</dbReference>
<feature type="transmembrane region" description="Helical" evidence="7">
    <location>
        <begin position="270"/>
        <end position="291"/>
    </location>
</feature>
<dbReference type="EMBL" id="BAABKX010000013">
    <property type="protein sequence ID" value="GAA5052894.1"/>
    <property type="molecule type" value="Genomic_DNA"/>
</dbReference>
<dbReference type="GeneID" id="68616992"/>
<feature type="domain" description="ABC transmembrane type-1" evidence="8">
    <location>
        <begin position="96"/>
        <end position="287"/>
    </location>
</feature>
<feature type="transmembrane region" description="Helical" evidence="7">
    <location>
        <begin position="164"/>
        <end position="187"/>
    </location>
</feature>
<evidence type="ECO:0000256" key="5">
    <source>
        <dbReference type="ARBA" id="ARBA00022989"/>
    </source>
</evidence>
<dbReference type="InterPro" id="IPR050901">
    <property type="entry name" value="BP-dep_ABC_trans_perm"/>
</dbReference>
<dbReference type="PANTHER" id="PTHR32243:SF18">
    <property type="entry name" value="INNER MEMBRANE ABC TRANSPORTER PERMEASE PROTEIN YCJP"/>
    <property type="match status" value="1"/>
</dbReference>
<gene>
    <name evidence="9" type="ORF">GCM10025751_29520</name>
</gene>
<evidence type="ECO:0000256" key="7">
    <source>
        <dbReference type="RuleBase" id="RU363032"/>
    </source>
</evidence>
<comment type="subcellular location">
    <subcellularLocation>
        <location evidence="1 7">Cell membrane</location>
        <topology evidence="1 7">Multi-pass membrane protein</topology>
    </subcellularLocation>
</comment>
<protein>
    <submittedName>
        <fullName evidence="9">Carbohydrate ABC transporter permease</fullName>
    </submittedName>
</protein>
<proteinExistence type="inferred from homology"/>
<keyword evidence="3" id="KW-1003">Cell membrane</keyword>
<evidence type="ECO:0000256" key="2">
    <source>
        <dbReference type="ARBA" id="ARBA00022448"/>
    </source>
</evidence>
<evidence type="ECO:0000256" key="1">
    <source>
        <dbReference type="ARBA" id="ARBA00004651"/>
    </source>
</evidence>
<dbReference type="InterPro" id="IPR035906">
    <property type="entry name" value="MetI-like_sf"/>
</dbReference>
<keyword evidence="2 7" id="KW-0813">Transport</keyword>
<evidence type="ECO:0000313" key="9">
    <source>
        <dbReference type="EMBL" id="GAA5052894.1"/>
    </source>
</evidence>
<dbReference type="GO" id="GO:0055085">
    <property type="term" value="P:transmembrane transport"/>
    <property type="evidence" value="ECO:0007669"/>
    <property type="project" value="InterPro"/>
</dbReference>
<feature type="transmembrane region" description="Helical" evidence="7">
    <location>
        <begin position="33"/>
        <end position="55"/>
    </location>
</feature>
<dbReference type="CDD" id="cd06261">
    <property type="entry name" value="TM_PBP2"/>
    <property type="match status" value="1"/>
</dbReference>
<dbReference type="Pfam" id="PF00528">
    <property type="entry name" value="BPD_transp_1"/>
    <property type="match status" value="1"/>
</dbReference>
<keyword evidence="4 7" id="KW-0812">Transmembrane</keyword>
<feature type="transmembrane region" description="Helical" evidence="7">
    <location>
        <begin position="131"/>
        <end position="158"/>
    </location>
</feature>
<feature type="transmembrane region" description="Helical" evidence="7">
    <location>
        <begin position="208"/>
        <end position="230"/>
    </location>
</feature>
<organism evidence="9 10">
    <name type="scientific">Haladaptatus pallidirubidus</name>
    <dbReference type="NCBI Taxonomy" id="1008152"/>
    <lineage>
        <taxon>Archaea</taxon>
        <taxon>Methanobacteriati</taxon>
        <taxon>Methanobacteriota</taxon>
        <taxon>Stenosarchaea group</taxon>
        <taxon>Halobacteria</taxon>
        <taxon>Halobacteriales</taxon>
        <taxon>Haladaptataceae</taxon>
        <taxon>Haladaptatus</taxon>
    </lineage>
</organism>
<dbReference type="Gene3D" id="1.10.3720.10">
    <property type="entry name" value="MetI-like"/>
    <property type="match status" value="1"/>
</dbReference>
<keyword evidence="10" id="KW-1185">Reference proteome</keyword>
<evidence type="ECO:0000259" key="8">
    <source>
        <dbReference type="PROSITE" id="PS50928"/>
    </source>
</evidence>
<name>A0AAV3UJ41_9EURY</name>
<reference evidence="9 10" key="1">
    <citation type="journal article" date="2019" name="Int. J. Syst. Evol. Microbiol.">
        <title>The Global Catalogue of Microorganisms (GCM) 10K type strain sequencing project: providing services to taxonomists for standard genome sequencing and annotation.</title>
        <authorList>
            <consortium name="The Broad Institute Genomics Platform"/>
            <consortium name="The Broad Institute Genome Sequencing Center for Infectious Disease"/>
            <person name="Wu L."/>
            <person name="Ma J."/>
        </authorList>
    </citation>
    <scope>NUCLEOTIDE SEQUENCE [LARGE SCALE GENOMIC DNA]</scope>
    <source>
        <strain evidence="9 10">JCM 17504</strain>
    </source>
</reference>
<dbReference type="AlphaFoldDB" id="A0AAV3UJ41"/>
<evidence type="ECO:0000256" key="4">
    <source>
        <dbReference type="ARBA" id="ARBA00022692"/>
    </source>
</evidence>
<evidence type="ECO:0000256" key="3">
    <source>
        <dbReference type="ARBA" id="ARBA00022475"/>
    </source>
</evidence>
<dbReference type="InterPro" id="IPR000515">
    <property type="entry name" value="MetI-like"/>
</dbReference>
<accession>A0AAV3UJ41</accession>
<dbReference type="PROSITE" id="PS50928">
    <property type="entry name" value="ABC_TM1"/>
    <property type="match status" value="1"/>
</dbReference>
<feature type="transmembrane region" description="Helical" evidence="7">
    <location>
        <begin position="95"/>
        <end position="119"/>
    </location>
</feature>
<dbReference type="RefSeq" id="WP_227778246.1">
    <property type="nucleotide sequence ID" value="NZ_BAABKX010000013.1"/>
</dbReference>
<comment type="caution">
    <text evidence="9">The sequence shown here is derived from an EMBL/GenBank/DDBJ whole genome shotgun (WGS) entry which is preliminary data.</text>
</comment>
<dbReference type="Proteomes" id="UP001501729">
    <property type="component" value="Unassembled WGS sequence"/>
</dbReference>
<evidence type="ECO:0000313" key="10">
    <source>
        <dbReference type="Proteomes" id="UP001501729"/>
    </source>
</evidence>
<keyword evidence="6 7" id="KW-0472">Membrane</keyword>
<dbReference type="GO" id="GO:0005886">
    <property type="term" value="C:plasma membrane"/>
    <property type="evidence" value="ECO:0007669"/>
    <property type="project" value="UniProtKB-SubCell"/>
</dbReference>
<comment type="similarity">
    <text evidence="7">Belongs to the binding-protein-dependent transport system permease family.</text>
</comment>
<sequence>MATSNEHTADGKTGIATRLNAWVGEEHSLKYALGVYAALALYFIWFLVPVVWLALSTIKSGSIIQADNLIIIPSAKNFTLSNYELVLTDPQFQALFVNSIIISFSTTAITLVLGVLGAYSLSRFTYPGRKTLLVAFMSTKMLPPALIIIPFFLMMYSFSLVDTYLGIILAHCVRALPLAMWLLKGFFDEIPKALDEAARIDGCSHFTTLYHVIIPLALPGIAVASFYTFVTSWNDFLFVSVLSQSGGTRTLPFGLFLFQSANTINWGATVTAATLTAIPSIIFFALVQNYIVEGLASGGMHGT</sequence>
<keyword evidence="5 7" id="KW-1133">Transmembrane helix</keyword>
<evidence type="ECO:0000256" key="6">
    <source>
        <dbReference type="ARBA" id="ARBA00023136"/>
    </source>
</evidence>
<dbReference type="SUPFAM" id="SSF161098">
    <property type="entry name" value="MetI-like"/>
    <property type="match status" value="1"/>
</dbReference>